<gene>
    <name evidence="2" type="ORF">CAMP_LOCUS9191</name>
</gene>
<name>A0A9P1IJA8_9PELO</name>
<evidence type="ECO:0000256" key="1">
    <source>
        <dbReference type="SAM" id="Phobius"/>
    </source>
</evidence>
<keyword evidence="1" id="KW-0812">Transmembrane</keyword>
<feature type="transmembrane region" description="Helical" evidence="1">
    <location>
        <begin position="70"/>
        <end position="90"/>
    </location>
</feature>
<organism evidence="2 3">
    <name type="scientific">Caenorhabditis angaria</name>
    <dbReference type="NCBI Taxonomy" id="860376"/>
    <lineage>
        <taxon>Eukaryota</taxon>
        <taxon>Metazoa</taxon>
        <taxon>Ecdysozoa</taxon>
        <taxon>Nematoda</taxon>
        <taxon>Chromadorea</taxon>
        <taxon>Rhabditida</taxon>
        <taxon>Rhabditina</taxon>
        <taxon>Rhabditomorpha</taxon>
        <taxon>Rhabditoidea</taxon>
        <taxon>Rhabditidae</taxon>
        <taxon>Peloderinae</taxon>
        <taxon>Caenorhabditis</taxon>
    </lineage>
</organism>
<evidence type="ECO:0000313" key="3">
    <source>
        <dbReference type="Proteomes" id="UP001152747"/>
    </source>
</evidence>
<evidence type="ECO:0000313" key="2">
    <source>
        <dbReference type="EMBL" id="CAI5446554.1"/>
    </source>
</evidence>
<sequence length="130" mass="15472">MKQGEIFEETLLLFAKDVDAETMLRKHEKSYKMFLYFKSYLLISWRLTSYCLIIPFVYCTILVLPHYDSFTFQYAIIVGYPITHAVFLIWRAYLKEENFALLSSSQKWKPVHLADEKEAIAHEKMFGIEQ</sequence>
<keyword evidence="1" id="KW-1133">Transmembrane helix</keyword>
<dbReference type="EMBL" id="CANHGI010000003">
    <property type="protein sequence ID" value="CAI5446554.1"/>
    <property type="molecule type" value="Genomic_DNA"/>
</dbReference>
<proteinExistence type="predicted"/>
<protein>
    <submittedName>
        <fullName evidence="2">Uncharacterized protein</fullName>
    </submittedName>
</protein>
<accession>A0A9P1IJA8</accession>
<reference evidence="2" key="1">
    <citation type="submission" date="2022-11" db="EMBL/GenBank/DDBJ databases">
        <authorList>
            <person name="Kikuchi T."/>
        </authorList>
    </citation>
    <scope>NUCLEOTIDE SEQUENCE</scope>
    <source>
        <strain evidence="2">PS1010</strain>
    </source>
</reference>
<comment type="caution">
    <text evidence="2">The sequence shown here is derived from an EMBL/GenBank/DDBJ whole genome shotgun (WGS) entry which is preliminary data.</text>
</comment>
<keyword evidence="1" id="KW-0472">Membrane</keyword>
<feature type="transmembrane region" description="Helical" evidence="1">
    <location>
        <begin position="40"/>
        <end position="64"/>
    </location>
</feature>
<dbReference type="AlphaFoldDB" id="A0A9P1IJA8"/>
<dbReference type="Proteomes" id="UP001152747">
    <property type="component" value="Unassembled WGS sequence"/>
</dbReference>
<keyword evidence="3" id="KW-1185">Reference proteome</keyword>